<dbReference type="InterPro" id="IPR049150">
    <property type="entry name" value="EFR3_HEAT-like_rpt"/>
</dbReference>
<dbReference type="STRING" id="133381.A0A2T9ZDX4"/>
<evidence type="ECO:0000313" key="3">
    <source>
        <dbReference type="EMBL" id="PVV02798.1"/>
    </source>
</evidence>
<evidence type="ECO:0008006" key="5">
    <source>
        <dbReference type="Google" id="ProtNLM"/>
    </source>
</evidence>
<dbReference type="PANTHER" id="PTHR47766">
    <property type="entry name" value="PROTEIN EFR3"/>
    <property type="match status" value="1"/>
</dbReference>
<accession>A0A2T9ZDX4</accession>
<reference evidence="3 4" key="1">
    <citation type="journal article" date="2018" name="MBio">
        <title>Comparative Genomics Reveals the Core Gene Toolbox for the Fungus-Insect Symbiosis.</title>
        <authorList>
            <person name="Wang Y."/>
            <person name="Stata M."/>
            <person name="Wang W."/>
            <person name="Stajich J.E."/>
            <person name="White M.M."/>
            <person name="Moncalvo J.M."/>
        </authorList>
    </citation>
    <scope>NUCLEOTIDE SEQUENCE [LARGE SCALE GENOMIC DNA]</scope>
    <source>
        <strain evidence="3 4">SC-DP-2</strain>
    </source>
</reference>
<dbReference type="OrthoDB" id="19232at2759"/>
<dbReference type="InterPro" id="IPR039786">
    <property type="entry name" value="EFR3"/>
</dbReference>
<evidence type="ECO:0000256" key="2">
    <source>
        <dbReference type="SAM" id="MobiDB-lite"/>
    </source>
</evidence>
<feature type="region of interest" description="Disordered" evidence="2">
    <location>
        <begin position="1353"/>
        <end position="1410"/>
    </location>
</feature>
<dbReference type="PANTHER" id="PTHR47766:SF1">
    <property type="entry name" value="PROTEIN EFR3"/>
    <property type="match status" value="1"/>
</dbReference>
<keyword evidence="4" id="KW-1185">Reference proteome</keyword>
<comment type="caution">
    <text evidence="3">The sequence shown here is derived from an EMBL/GenBank/DDBJ whole genome shotgun (WGS) entry which is preliminary data.</text>
</comment>
<dbReference type="Proteomes" id="UP000245609">
    <property type="component" value="Unassembled WGS sequence"/>
</dbReference>
<dbReference type="EMBL" id="MBFS01000330">
    <property type="protein sequence ID" value="PVV02798.1"/>
    <property type="molecule type" value="Genomic_DNA"/>
</dbReference>
<organism evidence="3 4">
    <name type="scientific">Smittium megazygosporum</name>
    <dbReference type="NCBI Taxonomy" id="133381"/>
    <lineage>
        <taxon>Eukaryota</taxon>
        <taxon>Fungi</taxon>
        <taxon>Fungi incertae sedis</taxon>
        <taxon>Zoopagomycota</taxon>
        <taxon>Kickxellomycotina</taxon>
        <taxon>Harpellomycetes</taxon>
        <taxon>Harpellales</taxon>
        <taxon>Legeriomycetaceae</taxon>
        <taxon>Smittium</taxon>
    </lineage>
</organism>
<dbReference type="Pfam" id="PF21072">
    <property type="entry name" value="EFR3"/>
    <property type="match status" value="1"/>
</dbReference>
<protein>
    <recommendedName>
        <fullName evidence="5">Protein EFR3</fullName>
    </recommendedName>
</protein>
<name>A0A2T9ZDX4_9FUNG</name>
<comment type="similarity">
    <text evidence="1">Belongs to the EFR3 family.</text>
</comment>
<proteinExistence type="inferred from homology"/>
<feature type="compositionally biased region" description="Polar residues" evidence="2">
    <location>
        <begin position="1367"/>
        <end position="1404"/>
    </location>
</feature>
<evidence type="ECO:0000313" key="4">
    <source>
        <dbReference type="Proteomes" id="UP000245609"/>
    </source>
</evidence>
<dbReference type="GO" id="GO:0072659">
    <property type="term" value="P:protein localization to plasma membrane"/>
    <property type="evidence" value="ECO:0007669"/>
    <property type="project" value="InterPro"/>
</dbReference>
<gene>
    <name evidence="3" type="ORF">BB560_002743</name>
</gene>
<sequence length="1514" mass="168859">MEKAEASQPPPTPNPYLQSFEYSYSQFDTFIINSPFRHYIKHVHIIEKCYPPSKSTEDKPLSNELSYLTYYTKSKPVKLAKVGKYIYNRVNSDLKAGRSKDVHISIQIFRALLESNSKDIFYFGQPLLLSISSILSSDKVDLIKEASKLTCDFCLFHNGSTAIIPTEYRSQYNSVIKSFISLLQNDGKSSDRLRYRVFGFTVLYSVLSCQDTYSTENIKELNYLVFAFFGVLWECYKNKTLPNVTAYTKDQIPVPILISDVEDYTSLANADSVDQRSENFKSSPEHKAFYSNAITVEESKDSFQQLSNLSLSEIDADPDNVQTLFARSCWVILQILVSNSFSLNFRWVLRALFRFMDSVNGSWVHPLFPSAILNFIFFHVSSQYQNIIIYEILLYLEKSFHGSSSFLNSDPKKYGSTSFKESTPKDDSELIPIRHCLILILGNLISCVSGYISISTLEILSKLVLCLKIASLDNTKSASRKGSSEMVIKEKLESHDSENLPFSSDLSYSFTPYNTHDFSISFVSYSKQLESSNLLEALVKTIGSLSKTQNYSSQPSDTIAFISSSLDDQYLCRFLLDSTSNGKYESIAPANGLGLVSPFASDIKESLSNVRSSKIYTQTIWLLKSIRESLANFIYYSKIDFPEPPSSDMSRFNSPERKFLTSSTDPSPSPFNYENLESSKSFEVLSTTGVILWSSLRLAATLLKSVDPQIRILCGQILILALQYDKGVISNSSKKTFKSRNKSTNMRKNSSRRSSAISESLDVEIPAIDLSYSIETSISNIKSLSPKPESASKFPNLSQSPLLEANSIVRKLSNGVIGTLENDLFLRAQYNNILSDSDFLFVLSEVLKLLLTPVTPNTRCNFLIANNFLTIFIMNNHPTSQLLILRIIGKIYSRLLSVYVTIRPFLSQYTASKKVLTSTKGLFDNENVDTPGSNPNQNESGVQNSVIQDSDKSTLFENECTMFMHSFCFVSTIYGHILRAYIESLPTSYSSDESILQMDEKYLATSKNVTDLTNTVLNTIEDQKSHNFWISEMDLFIFNPLVSWLSKEELFEIPSNIGTRWDPDSILLYAKSALGKSSLSLSSPTQFAATLSVPNPTPGSMSNPIFSRNSGISSISEFEIRNEIIYKEFVNGINDHLFSSYPNILSRISITIKSSDSNDMPIVNTGLLSDESALPFELADFNHDTRSNLSFLEPRKGVLSSANEPVSSLDSNYLRSQLNSVTASSLALSQKGLSPSRLNDGTVFSDHYSRSYHGSSIDVSSRDLVTGLATSNAAGTNFSKSSLCLDIIGKDISPMEQARFEKELEIGLKPMSGLKNLSSSETMTSWKSEIGANELKIALSHGIAKVKNSLLASSESNKPRQGYTKLANETSPNASNFLARNNTHSRNGSAVSKGQKSNTHSSNIYRFDNNEKTEKVASAMTNLDLDELNKDVPTISSQPVPKTDPSTSRVLVEDGLASANQLKPSDSNSKRKSMGNLKFEYHNDALRSHQILKSVASSDGTIVRVDTLFEMLKI</sequence>
<feature type="region of interest" description="Disordered" evidence="2">
    <location>
        <begin position="645"/>
        <end position="666"/>
    </location>
</feature>
<evidence type="ECO:0000256" key="1">
    <source>
        <dbReference type="ARBA" id="ARBA00010216"/>
    </source>
</evidence>